<name>A0ABN9FGY6_9NEOB</name>
<proteinExistence type="predicted"/>
<comment type="caution">
    <text evidence="1">The sequence shown here is derived from an EMBL/GenBank/DDBJ whole genome shotgun (WGS) entry which is preliminary data.</text>
</comment>
<evidence type="ECO:0000313" key="1">
    <source>
        <dbReference type="EMBL" id="CAI9596262.1"/>
    </source>
</evidence>
<protein>
    <submittedName>
        <fullName evidence="1">Uncharacterized protein</fullName>
    </submittedName>
</protein>
<organism evidence="1 2">
    <name type="scientific">Staurois parvus</name>
    <dbReference type="NCBI Taxonomy" id="386267"/>
    <lineage>
        <taxon>Eukaryota</taxon>
        <taxon>Metazoa</taxon>
        <taxon>Chordata</taxon>
        <taxon>Craniata</taxon>
        <taxon>Vertebrata</taxon>
        <taxon>Euteleostomi</taxon>
        <taxon>Amphibia</taxon>
        <taxon>Batrachia</taxon>
        <taxon>Anura</taxon>
        <taxon>Neobatrachia</taxon>
        <taxon>Ranoidea</taxon>
        <taxon>Ranidae</taxon>
        <taxon>Staurois</taxon>
    </lineage>
</organism>
<feature type="non-terminal residue" evidence="1">
    <location>
        <position position="1"/>
    </location>
</feature>
<gene>
    <name evidence="1" type="ORF">SPARVUS_LOCUS12046633</name>
</gene>
<accession>A0ABN9FGY6</accession>
<dbReference type="EMBL" id="CATNWA010016902">
    <property type="protein sequence ID" value="CAI9596262.1"/>
    <property type="molecule type" value="Genomic_DNA"/>
</dbReference>
<sequence>CTLPRKKKLSSNIHQTEHVPLFYQEIFRRHWKKGRIREDRIKHHFYTLSGGLTLRFHYEYNKHALLPGAD</sequence>
<dbReference type="Proteomes" id="UP001162483">
    <property type="component" value="Unassembled WGS sequence"/>
</dbReference>
<keyword evidence="2" id="KW-1185">Reference proteome</keyword>
<evidence type="ECO:0000313" key="2">
    <source>
        <dbReference type="Proteomes" id="UP001162483"/>
    </source>
</evidence>
<reference evidence="1" key="1">
    <citation type="submission" date="2023-05" db="EMBL/GenBank/DDBJ databases">
        <authorList>
            <person name="Stuckert A."/>
        </authorList>
    </citation>
    <scope>NUCLEOTIDE SEQUENCE</scope>
</reference>